<dbReference type="SMART" id="SM00504">
    <property type="entry name" value="Ubox"/>
    <property type="match status" value="1"/>
</dbReference>
<dbReference type="Pfam" id="PF13414">
    <property type="entry name" value="TPR_11"/>
    <property type="match status" value="1"/>
</dbReference>
<evidence type="ECO:0000256" key="1">
    <source>
        <dbReference type="ARBA" id="ARBA00000900"/>
    </source>
</evidence>
<dbReference type="GO" id="GO:0071218">
    <property type="term" value="P:cellular response to misfolded protein"/>
    <property type="evidence" value="ECO:0007669"/>
    <property type="project" value="TreeGrafter"/>
</dbReference>
<dbReference type="GO" id="GO:0000209">
    <property type="term" value="P:protein polyubiquitination"/>
    <property type="evidence" value="ECO:0007669"/>
    <property type="project" value="TreeGrafter"/>
</dbReference>
<dbReference type="GO" id="GO:0043161">
    <property type="term" value="P:proteasome-mediated ubiquitin-dependent protein catabolic process"/>
    <property type="evidence" value="ECO:0007669"/>
    <property type="project" value="TreeGrafter"/>
</dbReference>
<dbReference type="Gene3D" id="1.25.40.10">
    <property type="entry name" value="Tetratricopeptide repeat domain"/>
    <property type="match status" value="1"/>
</dbReference>
<dbReference type="InterPro" id="IPR019734">
    <property type="entry name" value="TPR_rpt"/>
</dbReference>
<dbReference type="EMBL" id="BDRX01000002">
    <property type="protein sequence ID" value="GBF87816.1"/>
    <property type="molecule type" value="Genomic_DNA"/>
</dbReference>
<dbReference type="AlphaFoldDB" id="A0A2V0NKH4"/>
<dbReference type="Proteomes" id="UP000247498">
    <property type="component" value="Unassembled WGS sequence"/>
</dbReference>
<dbReference type="PROSITE" id="PS51698">
    <property type="entry name" value="U_BOX"/>
    <property type="match status" value="1"/>
</dbReference>
<dbReference type="InParanoid" id="A0A2V0NKH4"/>
<dbReference type="InterPro" id="IPR003613">
    <property type="entry name" value="Ubox_domain"/>
</dbReference>
<dbReference type="PANTHER" id="PTHR46803">
    <property type="entry name" value="E3 UBIQUITIN-PROTEIN LIGASE CHIP"/>
    <property type="match status" value="1"/>
</dbReference>
<reference evidence="8 9" key="1">
    <citation type="journal article" date="2018" name="Sci. Rep.">
        <title>Raphidocelis subcapitata (=Pseudokirchneriella subcapitata) provides an insight into genome evolution and environmental adaptations in the Sphaeropleales.</title>
        <authorList>
            <person name="Suzuki S."/>
            <person name="Yamaguchi H."/>
            <person name="Nakajima N."/>
            <person name="Kawachi M."/>
        </authorList>
    </citation>
    <scope>NUCLEOTIDE SEQUENCE [LARGE SCALE GENOMIC DNA]</scope>
    <source>
        <strain evidence="8 9">NIES-35</strain>
    </source>
</reference>
<evidence type="ECO:0000313" key="9">
    <source>
        <dbReference type="Proteomes" id="UP000247498"/>
    </source>
</evidence>
<dbReference type="STRING" id="307507.A0A2V0NKH4"/>
<evidence type="ECO:0000256" key="5">
    <source>
        <dbReference type="ARBA" id="ARBA00022786"/>
    </source>
</evidence>
<organism evidence="8 9">
    <name type="scientific">Raphidocelis subcapitata</name>
    <dbReference type="NCBI Taxonomy" id="307507"/>
    <lineage>
        <taxon>Eukaryota</taxon>
        <taxon>Viridiplantae</taxon>
        <taxon>Chlorophyta</taxon>
        <taxon>core chlorophytes</taxon>
        <taxon>Chlorophyceae</taxon>
        <taxon>CS clade</taxon>
        <taxon>Sphaeropleales</taxon>
        <taxon>Selenastraceae</taxon>
        <taxon>Raphidocelis</taxon>
    </lineage>
</organism>
<keyword evidence="9" id="KW-1185">Reference proteome</keyword>
<dbReference type="OrthoDB" id="629492at2759"/>
<keyword evidence="6" id="KW-0802">TPR repeat</keyword>
<comment type="catalytic activity">
    <reaction evidence="1">
        <text>S-ubiquitinyl-[E2 ubiquitin-conjugating enzyme]-L-cysteine + [acceptor protein]-L-lysine = [E2 ubiquitin-conjugating enzyme]-L-cysteine + N(6)-ubiquitinyl-[acceptor protein]-L-lysine.</text>
        <dbReference type="EC" id="2.3.2.27"/>
    </reaction>
</comment>
<dbReference type="GO" id="GO:0051087">
    <property type="term" value="F:protein-folding chaperone binding"/>
    <property type="evidence" value="ECO:0007669"/>
    <property type="project" value="TreeGrafter"/>
</dbReference>
<dbReference type="PROSITE" id="PS50005">
    <property type="entry name" value="TPR"/>
    <property type="match status" value="1"/>
</dbReference>
<sequence length="317" mass="33005">MAPTAAERQAAEQLRAEGNKLFQRGKFAAAAQTYTEAITLAPDTAALYVNRALCHKKLAASGAGGGGGCGGGGGGTWERIDADAQRAIELDAHSLKGNYLRGVALRELGGDLGRAISHLGRALEEARAQGDAIKDEIWRELARTQDAAWRAESAVRQAELGALRDQLAALARFAAGKARAAPEAGVAAAGAQGAAAGAAADAAAGAAAGSPGGSLPEVDWPALDRVLARAARGDSRGEVPSCLVCPLTMEVFRDPVVTRCGRSYERQALLEHLAKVGAWDPITRKKVDAADVTPNVALRGAVQLYLEEHGWAWHECY</sequence>
<dbReference type="InterPro" id="IPR013083">
    <property type="entry name" value="Znf_RING/FYVE/PHD"/>
</dbReference>
<dbReference type="Pfam" id="PF04564">
    <property type="entry name" value="U-box"/>
    <property type="match status" value="1"/>
</dbReference>
<evidence type="ECO:0000256" key="3">
    <source>
        <dbReference type="ARBA" id="ARBA00022679"/>
    </source>
</evidence>
<keyword evidence="3" id="KW-0808">Transferase</keyword>
<evidence type="ECO:0000256" key="4">
    <source>
        <dbReference type="ARBA" id="ARBA00022737"/>
    </source>
</evidence>
<keyword evidence="5" id="KW-0833">Ubl conjugation pathway</keyword>
<evidence type="ECO:0000256" key="6">
    <source>
        <dbReference type="PROSITE-ProRule" id="PRU00339"/>
    </source>
</evidence>
<evidence type="ECO:0000313" key="8">
    <source>
        <dbReference type="EMBL" id="GBF87816.1"/>
    </source>
</evidence>
<evidence type="ECO:0000256" key="2">
    <source>
        <dbReference type="ARBA" id="ARBA00012483"/>
    </source>
</evidence>
<dbReference type="GO" id="GO:0045862">
    <property type="term" value="P:positive regulation of proteolysis"/>
    <property type="evidence" value="ECO:0007669"/>
    <property type="project" value="TreeGrafter"/>
</dbReference>
<gene>
    <name evidence="8" type="ORF">Rsub_00527</name>
</gene>
<dbReference type="UniPathway" id="UPA00143"/>
<dbReference type="GO" id="GO:0006515">
    <property type="term" value="P:protein quality control for misfolded or incompletely synthesized proteins"/>
    <property type="evidence" value="ECO:0007669"/>
    <property type="project" value="TreeGrafter"/>
</dbReference>
<keyword evidence="4" id="KW-0677">Repeat</keyword>
<dbReference type="GO" id="GO:0005737">
    <property type="term" value="C:cytoplasm"/>
    <property type="evidence" value="ECO:0007669"/>
    <property type="project" value="TreeGrafter"/>
</dbReference>
<comment type="caution">
    <text evidence="8">The sequence shown here is derived from an EMBL/GenBank/DDBJ whole genome shotgun (WGS) entry which is preliminary data.</text>
</comment>
<feature type="repeat" description="TPR" evidence="6">
    <location>
        <begin position="11"/>
        <end position="44"/>
    </location>
</feature>
<dbReference type="SUPFAM" id="SSF57850">
    <property type="entry name" value="RING/U-box"/>
    <property type="match status" value="1"/>
</dbReference>
<dbReference type="SUPFAM" id="SSF48452">
    <property type="entry name" value="TPR-like"/>
    <property type="match status" value="1"/>
</dbReference>
<accession>A0A2V0NKH4</accession>
<feature type="domain" description="U-box" evidence="7">
    <location>
        <begin position="238"/>
        <end position="312"/>
    </location>
</feature>
<proteinExistence type="predicted"/>
<evidence type="ECO:0000259" key="7">
    <source>
        <dbReference type="PROSITE" id="PS51698"/>
    </source>
</evidence>
<dbReference type="PANTHER" id="PTHR46803:SF2">
    <property type="entry name" value="E3 UBIQUITIN-PROTEIN LIGASE CHIP"/>
    <property type="match status" value="1"/>
</dbReference>
<dbReference type="FunCoup" id="A0A2V0NKH4">
    <property type="interactions" value="1640"/>
</dbReference>
<dbReference type="Gene3D" id="3.30.40.10">
    <property type="entry name" value="Zinc/RING finger domain, C3HC4 (zinc finger)"/>
    <property type="match status" value="1"/>
</dbReference>
<name>A0A2V0NKH4_9CHLO</name>
<dbReference type="EC" id="2.3.2.27" evidence="2"/>
<dbReference type="GO" id="GO:0061630">
    <property type="term" value="F:ubiquitin protein ligase activity"/>
    <property type="evidence" value="ECO:0007669"/>
    <property type="project" value="UniProtKB-EC"/>
</dbReference>
<dbReference type="InterPro" id="IPR011990">
    <property type="entry name" value="TPR-like_helical_dom_sf"/>
</dbReference>
<protein>
    <recommendedName>
        <fullName evidence="2">RING-type E3 ubiquitin transferase</fullName>
        <ecNumber evidence="2">2.3.2.27</ecNumber>
    </recommendedName>
</protein>